<evidence type="ECO:0000256" key="5">
    <source>
        <dbReference type="ARBA" id="ARBA00023157"/>
    </source>
</evidence>
<dbReference type="Pfam" id="PF00462">
    <property type="entry name" value="Glutaredoxin"/>
    <property type="match status" value="1"/>
</dbReference>
<dbReference type="AlphaFoldDB" id="A0A4R6R590"/>
<evidence type="ECO:0000256" key="7">
    <source>
        <dbReference type="RuleBase" id="RU364065"/>
    </source>
</evidence>
<dbReference type="OrthoDB" id="9814618at2"/>
<reference evidence="9 10" key="1">
    <citation type="submission" date="2019-03" db="EMBL/GenBank/DDBJ databases">
        <title>Genomic Encyclopedia of Type Strains, Phase IV (KMG-IV): sequencing the most valuable type-strain genomes for metagenomic binning, comparative biology and taxonomic classification.</title>
        <authorList>
            <person name="Goeker M."/>
        </authorList>
    </citation>
    <scope>NUCLEOTIDE SEQUENCE [LARGE SCALE GENOMIC DNA]</scope>
    <source>
        <strain evidence="9 10">DSM 102969</strain>
    </source>
</reference>
<sequence length="84" mass="9128">MADVVIYTRDGCPYCTRAKGLLDRKGVAYTEFNASVEADKRQEMMTRSGRNTFPQVFVGTTHVGGCDDLHAAEADGSLDRLLAG</sequence>
<dbReference type="NCBIfam" id="TIGR02181">
    <property type="entry name" value="GRX_bact"/>
    <property type="match status" value="1"/>
</dbReference>
<gene>
    <name evidence="9" type="ORF">EDD54_4575</name>
</gene>
<dbReference type="InterPro" id="IPR011900">
    <property type="entry name" value="GRX_bact"/>
</dbReference>
<comment type="caution">
    <text evidence="9">The sequence shown here is derived from an EMBL/GenBank/DDBJ whole genome shotgun (WGS) entry which is preliminary data.</text>
</comment>
<name>A0A4R6R590_9HYPH</name>
<dbReference type="GO" id="GO:0015038">
    <property type="term" value="F:glutathione disulfide oxidoreductase activity"/>
    <property type="evidence" value="ECO:0007669"/>
    <property type="project" value="UniProtKB-UniRule"/>
</dbReference>
<keyword evidence="7" id="KW-0963">Cytoplasm</keyword>
<dbReference type="RefSeq" id="WP_126540765.1">
    <property type="nucleotide sequence ID" value="NZ_BSPM01000001.1"/>
</dbReference>
<dbReference type="PROSITE" id="PS51354">
    <property type="entry name" value="GLUTAREDOXIN_2"/>
    <property type="match status" value="1"/>
</dbReference>
<evidence type="ECO:0000256" key="2">
    <source>
        <dbReference type="ARBA" id="ARBA00007787"/>
    </source>
</evidence>
<evidence type="ECO:0000313" key="10">
    <source>
        <dbReference type="Proteomes" id="UP000294547"/>
    </source>
</evidence>
<keyword evidence="5" id="KW-1015">Disulfide bond</keyword>
<dbReference type="GO" id="GO:0015035">
    <property type="term" value="F:protein-disulfide reductase activity"/>
    <property type="evidence" value="ECO:0007669"/>
    <property type="project" value="TreeGrafter"/>
</dbReference>
<dbReference type="PROSITE" id="PS00195">
    <property type="entry name" value="GLUTAREDOXIN_1"/>
    <property type="match status" value="1"/>
</dbReference>
<evidence type="ECO:0000313" key="9">
    <source>
        <dbReference type="EMBL" id="TDP80942.1"/>
    </source>
</evidence>
<dbReference type="PANTHER" id="PTHR46679">
    <property type="match status" value="1"/>
</dbReference>
<evidence type="ECO:0000256" key="6">
    <source>
        <dbReference type="ARBA" id="ARBA00023284"/>
    </source>
</evidence>
<dbReference type="SUPFAM" id="SSF52833">
    <property type="entry name" value="Thioredoxin-like"/>
    <property type="match status" value="1"/>
</dbReference>
<keyword evidence="6 7" id="KW-0676">Redox-active center</keyword>
<dbReference type="GO" id="GO:0045454">
    <property type="term" value="P:cell redox homeostasis"/>
    <property type="evidence" value="ECO:0007669"/>
    <property type="project" value="InterPro"/>
</dbReference>
<comment type="function">
    <text evidence="1 7">Has a glutathione-disulfide oxidoreductase activity in the presence of NADPH and glutathione reductase. Reduces low molecular weight disulfides and proteins.</text>
</comment>
<dbReference type="InterPro" id="IPR014025">
    <property type="entry name" value="Glutaredoxin_subgr"/>
</dbReference>
<keyword evidence="4 7" id="KW-0249">Electron transport</keyword>
<accession>A0A4R6R590</accession>
<organism evidence="9 10">
    <name type="scientific">Oharaeibacter diazotrophicus</name>
    <dbReference type="NCBI Taxonomy" id="1920512"/>
    <lineage>
        <taxon>Bacteria</taxon>
        <taxon>Pseudomonadati</taxon>
        <taxon>Pseudomonadota</taxon>
        <taxon>Alphaproteobacteria</taxon>
        <taxon>Hyphomicrobiales</taxon>
        <taxon>Pleomorphomonadaceae</taxon>
        <taxon>Oharaeibacter</taxon>
    </lineage>
</organism>
<evidence type="ECO:0000256" key="3">
    <source>
        <dbReference type="ARBA" id="ARBA00022448"/>
    </source>
</evidence>
<feature type="domain" description="Glutaredoxin" evidence="8">
    <location>
        <begin position="4"/>
        <end position="63"/>
    </location>
</feature>
<evidence type="ECO:0000256" key="4">
    <source>
        <dbReference type="ARBA" id="ARBA00022982"/>
    </source>
</evidence>
<proteinExistence type="inferred from homology"/>
<dbReference type="PRINTS" id="PR00160">
    <property type="entry name" value="GLUTAREDOXIN"/>
</dbReference>
<dbReference type="Proteomes" id="UP000294547">
    <property type="component" value="Unassembled WGS sequence"/>
</dbReference>
<keyword evidence="10" id="KW-1185">Reference proteome</keyword>
<dbReference type="CDD" id="cd03418">
    <property type="entry name" value="GRX_GRXb_1_3_like"/>
    <property type="match status" value="1"/>
</dbReference>
<protein>
    <recommendedName>
        <fullName evidence="7">Glutaredoxin</fullName>
    </recommendedName>
</protein>
<dbReference type="Gene3D" id="3.40.30.10">
    <property type="entry name" value="Glutaredoxin"/>
    <property type="match status" value="1"/>
</dbReference>
<dbReference type="InterPro" id="IPR002109">
    <property type="entry name" value="Glutaredoxin"/>
</dbReference>
<dbReference type="InterPro" id="IPR011767">
    <property type="entry name" value="GLR_AS"/>
</dbReference>
<evidence type="ECO:0000256" key="1">
    <source>
        <dbReference type="ARBA" id="ARBA00002549"/>
    </source>
</evidence>
<evidence type="ECO:0000259" key="8">
    <source>
        <dbReference type="Pfam" id="PF00462"/>
    </source>
</evidence>
<dbReference type="InterPro" id="IPR036249">
    <property type="entry name" value="Thioredoxin-like_sf"/>
</dbReference>
<comment type="similarity">
    <text evidence="2 7">Belongs to the glutaredoxin family.</text>
</comment>
<dbReference type="EMBL" id="SNXY01000014">
    <property type="protein sequence ID" value="TDP80942.1"/>
    <property type="molecule type" value="Genomic_DNA"/>
</dbReference>
<dbReference type="PANTHER" id="PTHR46679:SF1">
    <property type="entry name" value="GLUTAREDOXIN-2, MITOCHONDRIAL"/>
    <property type="match status" value="1"/>
</dbReference>
<keyword evidence="3 7" id="KW-0813">Transport</keyword>